<keyword evidence="14" id="KW-0413">Isomerase</keyword>
<evidence type="ECO:0000256" key="8">
    <source>
        <dbReference type="ARBA" id="ARBA00022806"/>
    </source>
</evidence>
<dbReference type="GO" id="GO:0005524">
    <property type="term" value="F:ATP binding"/>
    <property type="evidence" value="ECO:0007669"/>
    <property type="project" value="UniProtKB-KW"/>
</dbReference>
<proteinExistence type="inferred from homology"/>
<comment type="cofactor">
    <cofactor evidence="1">
        <name>Mg(2+)</name>
        <dbReference type="ChEBI" id="CHEBI:18420"/>
    </cofactor>
</comment>
<keyword evidence="22" id="KW-1185">Reference proteome</keyword>
<dbReference type="GO" id="GO:0006281">
    <property type="term" value="P:DNA repair"/>
    <property type="evidence" value="ECO:0007669"/>
    <property type="project" value="UniProtKB-KW"/>
</dbReference>
<dbReference type="GO" id="GO:0006260">
    <property type="term" value="P:DNA replication"/>
    <property type="evidence" value="ECO:0007669"/>
    <property type="project" value="InterPro"/>
</dbReference>
<dbReference type="PANTHER" id="PTHR13710">
    <property type="entry name" value="DNA HELICASE RECQ FAMILY MEMBER"/>
    <property type="match status" value="1"/>
</dbReference>
<gene>
    <name evidence="21" type="primary">recQ</name>
    <name evidence="21" type="ORF">NG895_06120</name>
</gene>
<organism evidence="21 22">
    <name type="scientific">Aeoliella straminimaris</name>
    <dbReference type="NCBI Taxonomy" id="2954799"/>
    <lineage>
        <taxon>Bacteria</taxon>
        <taxon>Pseudomonadati</taxon>
        <taxon>Planctomycetota</taxon>
        <taxon>Planctomycetia</taxon>
        <taxon>Pirellulales</taxon>
        <taxon>Lacipirellulaceae</taxon>
        <taxon>Aeoliella</taxon>
    </lineage>
</organism>
<dbReference type="PANTHER" id="PTHR13710:SF105">
    <property type="entry name" value="ATP-DEPENDENT DNA HELICASE Q1"/>
    <property type="match status" value="1"/>
</dbReference>
<dbReference type="CDD" id="cd18794">
    <property type="entry name" value="SF2_C_RecQ"/>
    <property type="match status" value="1"/>
</dbReference>
<evidence type="ECO:0000256" key="16">
    <source>
        <dbReference type="NCBIfam" id="TIGR01389"/>
    </source>
</evidence>
<keyword evidence="12" id="KW-0233">DNA recombination</keyword>
<dbReference type="RefSeq" id="WP_252851583.1">
    <property type="nucleotide sequence ID" value="NZ_JAMXLR010000024.1"/>
</dbReference>
<dbReference type="Pfam" id="PF00270">
    <property type="entry name" value="DEAD"/>
    <property type="match status" value="1"/>
</dbReference>
<evidence type="ECO:0000256" key="3">
    <source>
        <dbReference type="ARBA" id="ARBA00005446"/>
    </source>
</evidence>
<dbReference type="InterPro" id="IPR014001">
    <property type="entry name" value="Helicase_ATP-bd"/>
</dbReference>
<dbReference type="GO" id="GO:0003677">
    <property type="term" value="F:DNA binding"/>
    <property type="evidence" value="ECO:0007669"/>
    <property type="project" value="UniProtKB-KW"/>
</dbReference>
<comment type="similarity">
    <text evidence="3">Belongs to the helicase family. RecQ subfamily.</text>
</comment>
<dbReference type="GO" id="GO:0030894">
    <property type="term" value="C:replisome"/>
    <property type="evidence" value="ECO:0007669"/>
    <property type="project" value="TreeGrafter"/>
</dbReference>
<dbReference type="PROSITE" id="PS50967">
    <property type="entry name" value="HRDC"/>
    <property type="match status" value="1"/>
</dbReference>
<evidence type="ECO:0000256" key="15">
    <source>
        <dbReference type="ARBA" id="ARBA00034617"/>
    </source>
</evidence>
<keyword evidence="13" id="KW-0234">DNA repair</keyword>
<dbReference type="AlphaFoldDB" id="A0A9X2F8C6"/>
<keyword evidence="10" id="KW-0067">ATP-binding</keyword>
<dbReference type="InterPro" id="IPR001650">
    <property type="entry name" value="Helicase_C-like"/>
</dbReference>
<evidence type="ECO:0000256" key="12">
    <source>
        <dbReference type="ARBA" id="ARBA00023172"/>
    </source>
</evidence>
<dbReference type="SUPFAM" id="SSF52540">
    <property type="entry name" value="P-loop containing nucleoside triphosphate hydrolases"/>
    <property type="match status" value="1"/>
</dbReference>
<dbReference type="InterPro" id="IPR004589">
    <property type="entry name" value="DNA_helicase_ATP-dep_RecQ"/>
</dbReference>
<dbReference type="Gene3D" id="3.40.50.300">
    <property type="entry name" value="P-loop containing nucleotide triphosphate hydrolases"/>
    <property type="match status" value="2"/>
</dbReference>
<sequence length="654" mass="71655">MTGASIVVAAVALCEVAVDRRKWGGSTAPPPPIGFPMDRPADPTAAPPDELREVLQEYWGYDSFRPLQAEAMNCVMSGRDSLVVLPTGGGKSLCYQAPALAMPGVAVVVSPLISLMKDQVDALRANGAPAAFINSSLSPEERRTVTQQVRSGEIKLLYAAPERIVRDHTLSFLRSVGVSFVAIDEAHCVSTWGHDFRPEYTELGKLKQALPGVAIHAYTATAADRVQQDIARGLSLESPELLIGSFDRPNLVYRVRRASRKLQQIQEVIERHRGDSGIVYCISRNEVESVAAELKSAGVRAAPYHAGMSDVARGRNQEGFLGDRIDVIVATVAFGMGIDKPNVRFVIHAGMPKSLEAYVQESGRAGRDGLESECLLLYKGSDGVLWRRMIEEGEPAAQEGAVRSLEEMMRFTTSVGCRHRAIVEYFGQMFERDNCGACDFCLGELSFADDALVNSQKIISCVARLQQRFGASHTAKVLAGSKDQNVTRFNHTELSTYGILKHEHGTTIRDWIEQLVGQGHLEKVGEYGVLQITTTGREVLRGETTPQLLAPVKRVKESRTRTEANWEGVDRGLFDKLRELRAELAAEKGVPAYIVFGDNALRDMARRRPTTHESFAGVRGVGAAKLRDYGDVFIQAIVAYCSEMGLATEVEESF</sequence>
<feature type="region of interest" description="Disordered" evidence="17">
    <location>
        <begin position="25"/>
        <end position="47"/>
    </location>
</feature>
<dbReference type="InterPro" id="IPR002121">
    <property type="entry name" value="HRDC_dom"/>
</dbReference>
<dbReference type="InterPro" id="IPR006293">
    <property type="entry name" value="DNA_helicase_ATP-dep_RecQ_bac"/>
</dbReference>
<keyword evidence="4" id="KW-0479">Metal-binding</keyword>
<keyword evidence="6" id="KW-0227">DNA damage</keyword>
<evidence type="ECO:0000313" key="22">
    <source>
        <dbReference type="Proteomes" id="UP001155241"/>
    </source>
</evidence>
<evidence type="ECO:0000256" key="14">
    <source>
        <dbReference type="ARBA" id="ARBA00023235"/>
    </source>
</evidence>
<accession>A0A9X2F8C6</accession>
<dbReference type="Gene3D" id="1.10.150.80">
    <property type="entry name" value="HRDC domain"/>
    <property type="match status" value="1"/>
</dbReference>
<dbReference type="Pfam" id="PF00570">
    <property type="entry name" value="HRDC"/>
    <property type="match status" value="1"/>
</dbReference>
<evidence type="ECO:0000259" key="19">
    <source>
        <dbReference type="PROSITE" id="PS51192"/>
    </source>
</evidence>
<dbReference type="NCBIfam" id="TIGR01389">
    <property type="entry name" value="recQ"/>
    <property type="match status" value="1"/>
</dbReference>
<dbReference type="InterPro" id="IPR027417">
    <property type="entry name" value="P-loop_NTPase"/>
</dbReference>
<comment type="caution">
    <text evidence="21">The sequence shown here is derived from an EMBL/GenBank/DDBJ whole genome shotgun (WGS) entry which is preliminary data.</text>
</comment>
<dbReference type="InterPro" id="IPR011545">
    <property type="entry name" value="DEAD/DEAH_box_helicase_dom"/>
</dbReference>
<dbReference type="SMART" id="SM00490">
    <property type="entry name" value="HELICc"/>
    <property type="match status" value="1"/>
</dbReference>
<evidence type="ECO:0000256" key="11">
    <source>
        <dbReference type="ARBA" id="ARBA00023125"/>
    </source>
</evidence>
<feature type="compositionally biased region" description="Low complexity" evidence="17">
    <location>
        <begin position="36"/>
        <end position="47"/>
    </location>
</feature>
<dbReference type="Pfam" id="PF16124">
    <property type="entry name" value="RecQ_Zn_bind"/>
    <property type="match status" value="1"/>
</dbReference>
<comment type="catalytic activity">
    <reaction evidence="15">
        <text>Couples ATP hydrolysis with the unwinding of duplex DNA by translocating in the 3'-5' direction.</text>
        <dbReference type="EC" id="5.6.2.4"/>
    </reaction>
</comment>
<name>A0A9X2F8C6_9BACT</name>
<keyword evidence="7 21" id="KW-0378">Hydrolase</keyword>
<dbReference type="InterPro" id="IPR036390">
    <property type="entry name" value="WH_DNA-bd_sf"/>
</dbReference>
<dbReference type="PROSITE" id="PS51194">
    <property type="entry name" value="HELICASE_CTER"/>
    <property type="match status" value="1"/>
</dbReference>
<dbReference type="GO" id="GO:0043590">
    <property type="term" value="C:bacterial nucleoid"/>
    <property type="evidence" value="ECO:0007669"/>
    <property type="project" value="TreeGrafter"/>
</dbReference>
<dbReference type="GO" id="GO:0009378">
    <property type="term" value="F:four-way junction helicase activity"/>
    <property type="evidence" value="ECO:0007669"/>
    <property type="project" value="TreeGrafter"/>
</dbReference>
<dbReference type="PROSITE" id="PS51192">
    <property type="entry name" value="HELICASE_ATP_BIND_1"/>
    <property type="match status" value="1"/>
</dbReference>
<dbReference type="FunFam" id="3.40.50.300:FF:000296">
    <property type="entry name" value="ATP-dependent DNA helicase RecQ"/>
    <property type="match status" value="1"/>
</dbReference>
<dbReference type="Proteomes" id="UP001155241">
    <property type="component" value="Unassembled WGS sequence"/>
</dbReference>
<dbReference type="InterPro" id="IPR032284">
    <property type="entry name" value="RecQ_Zn-bd"/>
</dbReference>
<dbReference type="SMART" id="SM00956">
    <property type="entry name" value="RQC"/>
    <property type="match status" value="1"/>
</dbReference>
<dbReference type="CDD" id="cd17920">
    <property type="entry name" value="DEXHc_RecQ"/>
    <property type="match status" value="1"/>
</dbReference>
<dbReference type="FunFam" id="3.40.50.300:FF:000156">
    <property type="entry name" value="ATP-dependent DNA helicase recQ"/>
    <property type="match status" value="1"/>
</dbReference>
<dbReference type="SMART" id="SM00341">
    <property type="entry name" value="HRDC"/>
    <property type="match status" value="1"/>
</dbReference>
<dbReference type="InterPro" id="IPR036388">
    <property type="entry name" value="WH-like_DNA-bd_sf"/>
</dbReference>
<feature type="domain" description="Helicase C-terminal" evidence="20">
    <location>
        <begin position="261"/>
        <end position="409"/>
    </location>
</feature>
<dbReference type="SUPFAM" id="SSF46785">
    <property type="entry name" value="Winged helix' DNA-binding domain"/>
    <property type="match status" value="1"/>
</dbReference>
<dbReference type="GO" id="GO:0046872">
    <property type="term" value="F:metal ion binding"/>
    <property type="evidence" value="ECO:0007669"/>
    <property type="project" value="UniProtKB-KW"/>
</dbReference>
<dbReference type="EC" id="5.6.2.4" evidence="16"/>
<dbReference type="Pfam" id="PF00271">
    <property type="entry name" value="Helicase_C"/>
    <property type="match status" value="1"/>
</dbReference>
<evidence type="ECO:0000256" key="4">
    <source>
        <dbReference type="ARBA" id="ARBA00022723"/>
    </source>
</evidence>
<evidence type="ECO:0000256" key="1">
    <source>
        <dbReference type="ARBA" id="ARBA00001946"/>
    </source>
</evidence>
<evidence type="ECO:0000259" key="20">
    <source>
        <dbReference type="PROSITE" id="PS51194"/>
    </source>
</evidence>
<evidence type="ECO:0000256" key="10">
    <source>
        <dbReference type="ARBA" id="ARBA00022840"/>
    </source>
</evidence>
<dbReference type="EMBL" id="JAMXLR010000024">
    <property type="protein sequence ID" value="MCO6043477.1"/>
    <property type="molecule type" value="Genomic_DNA"/>
</dbReference>
<protein>
    <recommendedName>
        <fullName evidence="16">DNA helicase RecQ</fullName>
        <ecNumber evidence="16">5.6.2.4</ecNumber>
    </recommendedName>
</protein>
<dbReference type="SUPFAM" id="SSF47819">
    <property type="entry name" value="HRDC-like"/>
    <property type="match status" value="1"/>
</dbReference>
<dbReference type="GO" id="GO:0043138">
    <property type="term" value="F:3'-5' DNA helicase activity"/>
    <property type="evidence" value="ECO:0007669"/>
    <property type="project" value="UniProtKB-EC"/>
</dbReference>
<evidence type="ECO:0000259" key="18">
    <source>
        <dbReference type="PROSITE" id="PS50967"/>
    </source>
</evidence>
<comment type="cofactor">
    <cofactor evidence="2">
        <name>Zn(2+)</name>
        <dbReference type="ChEBI" id="CHEBI:29105"/>
    </cofactor>
</comment>
<dbReference type="GO" id="GO:0006310">
    <property type="term" value="P:DNA recombination"/>
    <property type="evidence" value="ECO:0007669"/>
    <property type="project" value="UniProtKB-UniRule"/>
</dbReference>
<dbReference type="NCBIfam" id="TIGR00614">
    <property type="entry name" value="recQ_fam"/>
    <property type="match status" value="1"/>
</dbReference>
<evidence type="ECO:0000256" key="2">
    <source>
        <dbReference type="ARBA" id="ARBA00001947"/>
    </source>
</evidence>
<keyword evidence="8 21" id="KW-0347">Helicase</keyword>
<evidence type="ECO:0000256" key="7">
    <source>
        <dbReference type="ARBA" id="ARBA00022801"/>
    </source>
</evidence>
<keyword evidence="9" id="KW-0862">Zinc</keyword>
<dbReference type="SMART" id="SM00487">
    <property type="entry name" value="DEXDc"/>
    <property type="match status" value="1"/>
</dbReference>
<keyword evidence="5" id="KW-0547">Nucleotide-binding</keyword>
<dbReference type="InterPro" id="IPR044876">
    <property type="entry name" value="HRDC_dom_sf"/>
</dbReference>
<feature type="domain" description="Helicase ATP-binding" evidence="19">
    <location>
        <begin position="72"/>
        <end position="240"/>
    </location>
</feature>
<dbReference type="Gene3D" id="1.10.10.10">
    <property type="entry name" value="Winged helix-like DNA-binding domain superfamily/Winged helix DNA-binding domain"/>
    <property type="match status" value="1"/>
</dbReference>
<feature type="domain" description="HRDC" evidence="18">
    <location>
        <begin position="567"/>
        <end position="647"/>
    </location>
</feature>
<keyword evidence="11" id="KW-0238">DNA-binding</keyword>
<dbReference type="GO" id="GO:0016787">
    <property type="term" value="F:hydrolase activity"/>
    <property type="evidence" value="ECO:0007669"/>
    <property type="project" value="UniProtKB-KW"/>
</dbReference>
<evidence type="ECO:0000313" key="21">
    <source>
        <dbReference type="EMBL" id="MCO6043477.1"/>
    </source>
</evidence>
<dbReference type="GO" id="GO:0005737">
    <property type="term" value="C:cytoplasm"/>
    <property type="evidence" value="ECO:0007669"/>
    <property type="project" value="TreeGrafter"/>
</dbReference>
<evidence type="ECO:0000256" key="9">
    <source>
        <dbReference type="ARBA" id="ARBA00022833"/>
    </source>
</evidence>
<dbReference type="Pfam" id="PF09382">
    <property type="entry name" value="RQC"/>
    <property type="match status" value="1"/>
</dbReference>
<evidence type="ECO:0000256" key="5">
    <source>
        <dbReference type="ARBA" id="ARBA00022741"/>
    </source>
</evidence>
<dbReference type="InterPro" id="IPR018982">
    <property type="entry name" value="RQC_domain"/>
</dbReference>
<evidence type="ECO:0000256" key="13">
    <source>
        <dbReference type="ARBA" id="ARBA00023204"/>
    </source>
</evidence>
<reference evidence="21" key="1">
    <citation type="submission" date="2022-06" db="EMBL/GenBank/DDBJ databases">
        <title>Aeoliella straminimaris, a novel planctomycete from sediments.</title>
        <authorList>
            <person name="Vitorino I.R."/>
            <person name="Lage O.M."/>
        </authorList>
    </citation>
    <scope>NUCLEOTIDE SEQUENCE</scope>
    <source>
        <strain evidence="21">ICT_H6.2</strain>
    </source>
</reference>
<dbReference type="InterPro" id="IPR010997">
    <property type="entry name" value="HRDC-like_sf"/>
</dbReference>
<evidence type="ECO:0000256" key="6">
    <source>
        <dbReference type="ARBA" id="ARBA00022763"/>
    </source>
</evidence>
<dbReference type="GO" id="GO:0009432">
    <property type="term" value="P:SOS response"/>
    <property type="evidence" value="ECO:0007669"/>
    <property type="project" value="UniProtKB-UniRule"/>
</dbReference>
<evidence type="ECO:0000256" key="17">
    <source>
        <dbReference type="SAM" id="MobiDB-lite"/>
    </source>
</evidence>